<evidence type="ECO:0000313" key="3">
    <source>
        <dbReference type="Proteomes" id="UP000308197"/>
    </source>
</evidence>
<name>A0A5C3PGL9_9APHY</name>
<accession>A0A5C3PGL9</accession>
<evidence type="ECO:0000256" key="1">
    <source>
        <dbReference type="SAM" id="MobiDB-lite"/>
    </source>
</evidence>
<keyword evidence="3" id="KW-1185">Reference proteome</keyword>
<feature type="region of interest" description="Disordered" evidence="1">
    <location>
        <begin position="1"/>
        <end position="134"/>
    </location>
</feature>
<proteinExistence type="predicted"/>
<protein>
    <submittedName>
        <fullName evidence="2">Uncharacterized protein</fullName>
    </submittedName>
</protein>
<organism evidence="2 3">
    <name type="scientific">Polyporus arcularius HHB13444</name>
    <dbReference type="NCBI Taxonomy" id="1314778"/>
    <lineage>
        <taxon>Eukaryota</taxon>
        <taxon>Fungi</taxon>
        <taxon>Dikarya</taxon>
        <taxon>Basidiomycota</taxon>
        <taxon>Agaricomycotina</taxon>
        <taxon>Agaricomycetes</taxon>
        <taxon>Polyporales</taxon>
        <taxon>Polyporaceae</taxon>
        <taxon>Polyporus</taxon>
    </lineage>
</organism>
<dbReference type="EMBL" id="ML211102">
    <property type="protein sequence ID" value="TFK88716.1"/>
    <property type="molecule type" value="Genomic_DNA"/>
</dbReference>
<evidence type="ECO:0000313" key="2">
    <source>
        <dbReference type="EMBL" id="TFK88716.1"/>
    </source>
</evidence>
<reference evidence="2 3" key="1">
    <citation type="journal article" date="2019" name="Nat. Ecol. Evol.">
        <title>Megaphylogeny resolves global patterns of mushroom evolution.</title>
        <authorList>
            <person name="Varga T."/>
            <person name="Krizsan K."/>
            <person name="Foldi C."/>
            <person name="Dima B."/>
            <person name="Sanchez-Garcia M."/>
            <person name="Sanchez-Ramirez S."/>
            <person name="Szollosi G.J."/>
            <person name="Szarkandi J.G."/>
            <person name="Papp V."/>
            <person name="Albert L."/>
            <person name="Andreopoulos W."/>
            <person name="Angelini C."/>
            <person name="Antonin V."/>
            <person name="Barry K.W."/>
            <person name="Bougher N.L."/>
            <person name="Buchanan P."/>
            <person name="Buyck B."/>
            <person name="Bense V."/>
            <person name="Catcheside P."/>
            <person name="Chovatia M."/>
            <person name="Cooper J."/>
            <person name="Damon W."/>
            <person name="Desjardin D."/>
            <person name="Finy P."/>
            <person name="Geml J."/>
            <person name="Haridas S."/>
            <person name="Hughes K."/>
            <person name="Justo A."/>
            <person name="Karasinski D."/>
            <person name="Kautmanova I."/>
            <person name="Kiss B."/>
            <person name="Kocsube S."/>
            <person name="Kotiranta H."/>
            <person name="LaButti K.M."/>
            <person name="Lechner B.E."/>
            <person name="Liimatainen K."/>
            <person name="Lipzen A."/>
            <person name="Lukacs Z."/>
            <person name="Mihaltcheva S."/>
            <person name="Morgado L.N."/>
            <person name="Niskanen T."/>
            <person name="Noordeloos M.E."/>
            <person name="Ohm R.A."/>
            <person name="Ortiz-Santana B."/>
            <person name="Ovrebo C."/>
            <person name="Racz N."/>
            <person name="Riley R."/>
            <person name="Savchenko A."/>
            <person name="Shiryaev A."/>
            <person name="Soop K."/>
            <person name="Spirin V."/>
            <person name="Szebenyi C."/>
            <person name="Tomsovsky M."/>
            <person name="Tulloss R.E."/>
            <person name="Uehling J."/>
            <person name="Grigoriev I.V."/>
            <person name="Vagvolgyi C."/>
            <person name="Papp T."/>
            <person name="Martin F.M."/>
            <person name="Miettinen O."/>
            <person name="Hibbett D.S."/>
            <person name="Nagy L.G."/>
        </authorList>
    </citation>
    <scope>NUCLEOTIDE SEQUENCE [LARGE SCALE GENOMIC DNA]</scope>
    <source>
        <strain evidence="2 3">HHB13444</strain>
    </source>
</reference>
<gene>
    <name evidence="2" type="ORF">K466DRAFT_564598</name>
</gene>
<dbReference type="InParanoid" id="A0A5C3PGL9"/>
<feature type="compositionally biased region" description="Polar residues" evidence="1">
    <location>
        <begin position="66"/>
        <end position="76"/>
    </location>
</feature>
<dbReference type="Proteomes" id="UP000308197">
    <property type="component" value="Unassembled WGS sequence"/>
</dbReference>
<feature type="compositionally biased region" description="Basic and acidic residues" evidence="1">
    <location>
        <begin position="104"/>
        <end position="120"/>
    </location>
</feature>
<dbReference type="AlphaFoldDB" id="A0A5C3PGL9"/>
<feature type="compositionally biased region" description="Basic and acidic residues" evidence="1">
    <location>
        <begin position="18"/>
        <end position="30"/>
    </location>
</feature>
<sequence>MLYTNHDHSQNPILPCPDDYRDSMTSRPHESQATPPQRYAREDTSSGRAVIPTPQRQYDARHDSAQKSLTDITTKHQPAGTALKLRTEPGGEGCAGTKAGAVSGKEEERERGRTTHEGGKDRRKGRERREREEDDDAVVCAWWNGYGAPHERPDGQKVLAHMYVTKLKPSRPLEEGRRVSFIALSMTKMPAPYAAIDQYDPYEPHVHGVVIRIRRTGPGWARATVLNECRGNRVGVIDLDLPHIPGVTVRRSERSTEIGWPEWTGETPAGCCMWEEIGGGTRCRGRRCELERKGASGEGFFRAIPTRKKGEAAGSLESVQEEGTAALHMWMKYEGYN</sequence>